<reference evidence="2" key="1">
    <citation type="submission" date="2022-11" db="UniProtKB">
        <authorList>
            <consortium name="WormBaseParasite"/>
        </authorList>
    </citation>
    <scope>IDENTIFICATION</scope>
</reference>
<proteinExistence type="predicted"/>
<accession>A0A914P5N7</accession>
<sequence>MDNMNNLQLALPSFTASSEPSPQIYTFQRPYSQSFSLSCPMIRYMIIHCKSGKAWKKLIMSCKYFYSKKSVFPVGHLDVVCDLKCKADGEMFDSSLTFPKLWLYDLFSYESYINDDPTTIAPLIPKIFEFNLRVLQISHQTLTLNEYQNLTATRSLESLQLIKCAIKNADGITVTVDKLLEGLERLEHFDMCVINGSSFHCDTVEKMVKILNGFTKMRWWKFEGLTETFRFSDFAGFLMSNEVVIFATKFSGRML</sequence>
<organism evidence="1 2">
    <name type="scientific">Panagrolaimus davidi</name>
    <dbReference type="NCBI Taxonomy" id="227884"/>
    <lineage>
        <taxon>Eukaryota</taxon>
        <taxon>Metazoa</taxon>
        <taxon>Ecdysozoa</taxon>
        <taxon>Nematoda</taxon>
        <taxon>Chromadorea</taxon>
        <taxon>Rhabditida</taxon>
        <taxon>Tylenchina</taxon>
        <taxon>Panagrolaimomorpha</taxon>
        <taxon>Panagrolaimoidea</taxon>
        <taxon>Panagrolaimidae</taxon>
        <taxon>Panagrolaimus</taxon>
    </lineage>
</organism>
<dbReference type="Proteomes" id="UP000887578">
    <property type="component" value="Unplaced"/>
</dbReference>
<evidence type="ECO:0000313" key="1">
    <source>
        <dbReference type="Proteomes" id="UP000887578"/>
    </source>
</evidence>
<name>A0A914P5N7_9BILA</name>
<dbReference type="AlphaFoldDB" id="A0A914P5N7"/>
<protein>
    <submittedName>
        <fullName evidence="2">Uncharacterized protein</fullName>
    </submittedName>
</protein>
<evidence type="ECO:0000313" key="2">
    <source>
        <dbReference type="WBParaSite" id="PDA_v2.g13232.t1"/>
    </source>
</evidence>
<dbReference type="WBParaSite" id="PDA_v2.g13232.t1">
    <property type="protein sequence ID" value="PDA_v2.g13232.t1"/>
    <property type="gene ID" value="PDA_v2.g13232"/>
</dbReference>
<keyword evidence="1" id="KW-1185">Reference proteome</keyword>